<sequence length="324" mass="36521">MLSSFNSILLLATTCYGAIACLMDNRQPPPGKLIDVGGYSLHLYTAGESGPTVIVEHSLGGLEGYLLLPEIAKHTRVCIYDRAGYGWSDHSPYPRTSAQMVAELDYLLTQADIQPPYILVGNSFGSYNVRLYAQYFPEKVMGMVLTDGLHETAMLKMPIHLQILKLFFLSGFVMSFIGSILGIVRLLKDLGVFELIKRELIKFPKLILKPVKRSFCRPKHWITMSREILNLDISSRQVELANYFDALPIVSIKAKTFFHPSFWVMFLPIKAANKLREQMHSEILNLSTKCVQIQADKSGHFVWIDQPEIIVGAILEILNTGDRN</sequence>
<feature type="domain" description="AB hydrolase-1" evidence="2">
    <location>
        <begin position="51"/>
        <end position="152"/>
    </location>
</feature>
<dbReference type="GO" id="GO:0016020">
    <property type="term" value="C:membrane"/>
    <property type="evidence" value="ECO:0007669"/>
    <property type="project" value="TreeGrafter"/>
</dbReference>
<evidence type="ECO:0000256" key="1">
    <source>
        <dbReference type="SAM" id="Phobius"/>
    </source>
</evidence>
<accession>A0A1Z4N4D0</accession>
<organism evidence="3 4">
    <name type="scientific">Tolypothrix tenuis PCC 7101</name>
    <dbReference type="NCBI Taxonomy" id="231146"/>
    <lineage>
        <taxon>Bacteria</taxon>
        <taxon>Bacillati</taxon>
        <taxon>Cyanobacteriota</taxon>
        <taxon>Cyanophyceae</taxon>
        <taxon>Nostocales</taxon>
        <taxon>Tolypothrichaceae</taxon>
        <taxon>Tolypothrix</taxon>
    </lineage>
</organism>
<dbReference type="InterPro" id="IPR050266">
    <property type="entry name" value="AB_hydrolase_sf"/>
</dbReference>
<dbReference type="AlphaFoldDB" id="A0A1Z4N4D0"/>
<dbReference type="PANTHER" id="PTHR43798">
    <property type="entry name" value="MONOACYLGLYCEROL LIPASE"/>
    <property type="match status" value="1"/>
</dbReference>
<dbReference type="RefSeq" id="WP_096579480.1">
    <property type="nucleotide sequence ID" value="NZ_CAWNJS010000001.1"/>
</dbReference>
<dbReference type="KEGG" id="ttq:NIES37_45300"/>
<name>A0A1Z4N4D0_9CYAN</name>
<feature type="transmembrane region" description="Helical" evidence="1">
    <location>
        <begin position="166"/>
        <end position="187"/>
    </location>
</feature>
<reference evidence="3 4" key="1">
    <citation type="submission" date="2017-06" db="EMBL/GenBank/DDBJ databases">
        <title>Genome sequencing of cyanobaciteial culture collection at National Institute for Environmental Studies (NIES).</title>
        <authorList>
            <person name="Hirose Y."/>
            <person name="Shimura Y."/>
            <person name="Fujisawa T."/>
            <person name="Nakamura Y."/>
            <person name="Kawachi M."/>
        </authorList>
    </citation>
    <scope>NUCLEOTIDE SEQUENCE [LARGE SCALE GENOMIC DNA]</scope>
    <source>
        <strain evidence="3 4">NIES-37</strain>
    </source>
</reference>
<dbReference type="SUPFAM" id="SSF53474">
    <property type="entry name" value="alpha/beta-Hydrolases"/>
    <property type="match status" value="1"/>
</dbReference>
<protein>
    <recommendedName>
        <fullName evidence="2">AB hydrolase-1 domain-containing protein</fullName>
    </recommendedName>
</protein>
<keyword evidence="1" id="KW-0812">Transmembrane</keyword>
<gene>
    <name evidence="3" type="ORF">NIES37_45300</name>
</gene>
<dbReference type="Proteomes" id="UP000218785">
    <property type="component" value="Chromosome"/>
</dbReference>
<proteinExistence type="predicted"/>
<dbReference type="PANTHER" id="PTHR43798:SF33">
    <property type="entry name" value="HYDROLASE, PUTATIVE (AFU_ORTHOLOGUE AFUA_2G14860)-RELATED"/>
    <property type="match status" value="1"/>
</dbReference>
<dbReference type="Pfam" id="PF00561">
    <property type="entry name" value="Abhydrolase_1"/>
    <property type="match status" value="1"/>
</dbReference>
<keyword evidence="1" id="KW-0472">Membrane</keyword>
<keyword evidence="4" id="KW-1185">Reference proteome</keyword>
<evidence type="ECO:0000313" key="4">
    <source>
        <dbReference type="Proteomes" id="UP000218785"/>
    </source>
</evidence>
<dbReference type="InterPro" id="IPR000073">
    <property type="entry name" value="AB_hydrolase_1"/>
</dbReference>
<evidence type="ECO:0000259" key="2">
    <source>
        <dbReference type="Pfam" id="PF00561"/>
    </source>
</evidence>
<dbReference type="InterPro" id="IPR029058">
    <property type="entry name" value="AB_hydrolase_fold"/>
</dbReference>
<keyword evidence="1" id="KW-1133">Transmembrane helix</keyword>
<dbReference type="Gene3D" id="3.40.50.1820">
    <property type="entry name" value="alpha/beta hydrolase"/>
    <property type="match status" value="1"/>
</dbReference>
<dbReference type="EMBL" id="AP018248">
    <property type="protein sequence ID" value="BAZ00535.1"/>
    <property type="molecule type" value="Genomic_DNA"/>
</dbReference>
<evidence type="ECO:0000313" key="3">
    <source>
        <dbReference type="EMBL" id="BAZ00535.1"/>
    </source>
</evidence>